<name>A0A6G1FY27_9PEZI</name>
<dbReference type="PANTHER" id="PTHR44029:SF1">
    <property type="entry name" value="DNAJ HOMOLOG SUBFAMILY C MEMBER 21"/>
    <property type="match status" value="1"/>
</dbReference>
<feature type="region of interest" description="Disordered" evidence="5">
    <location>
        <begin position="359"/>
        <end position="479"/>
    </location>
</feature>
<dbReference type="CDD" id="cd06257">
    <property type="entry name" value="DnaJ"/>
    <property type="match status" value="1"/>
</dbReference>
<dbReference type="OrthoDB" id="5894at2759"/>
<dbReference type="GO" id="GO:0008270">
    <property type="term" value="F:zinc ion binding"/>
    <property type="evidence" value="ECO:0007669"/>
    <property type="project" value="UniProtKB-KW"/>
</dbReference>
<keyword evidence="1" id="KW-0479">Metal-binding</keyword>
<protein>
    <submittedName>
        <fullName evidence="8 10">DnaJ-domain-containing protein</fullName>
    </submittedName>
</protein>
<dbReference type="AlphaFoldDB" id="A0A6G1FY27"/>
<sequence>MGAGQSSQSDAAAAVDVEVKTSYYELLGVERVATDDEIKKAYRRKALELHPDKNRHDEEAANKRFAEVQSAYEVLSDPHERAWYDSHESNILGGGDGGAHEDVHFEQDVRFTTAEEILMTTRKFNRGVDFSDAPSGFYGFLRDFFEKLATEEDVAATQTGDVEIPEYPPFGHREDDYDDIVRPFYAIWSGFSTAKSFAWRDKYRLSEAPDRRYRRAMEKENKRLRDEASWEFNDAVRTLVAFVKRRDPRYRPNAQTEEERQAALRAAAAAQARRSKAAHEAKIRAGGEAVPEWARARERDEAEESEEGTEEEEEFECVVCKKRFKSERQVEAHEKSKKHLKAVQALRRKMRAEGLDLGLDGVGKRTFTPMEEEREEGGGDGLAEVDAQEEDVDLSEKELEHKDIDEAMDSLDIDTKPPPAPASDTDEDSSSSETDLRDRSDSSITSLDPSINPSLNPIPKPLPTPKLGKAAQKRAKRAAAAATTDAEELKFQCAVCNAAFPSKTQMFQHIKDLGHAALKPGGGKGGRKKR</sequence>
<dbReference type="InterPro" id="IPR051964">
    <property type="entry name" value="Chaperone_stress_response"/>
</dbReference>
<dbReference type="Gene3D" id="1.10.287.110">
    <property type="entry name" value="DnaJ domain"/>
    <property type="match status" value="1"/>
</dbReference>
<keyword evidence="2 4" id="KW-0863">Zinc-finger</keyword>
<reference evidence="10" key="3">
    <citation type="submission" date="2025-04" db="UniProtKB">
        <authorList>
            <consortium name="RefSeq"/>
        </authorList>
    </citation>
    <scope>IDENTIFICATION</scope>
    <source>
        <strain evidence="10">CBS 781.70</strain>
    </source>
</reference>
<dbReference type="InterPro" id="IPR036236">
    <property type="entry name" value="Znf_C2H2_sf"/>
</dbReference>
<dbReference type="InterPro" id="IPR003604">
    <property type="entry name" value="Matrin/U1-like-C_Znf_C2H2"/>
</dbReference>
<dbReference type="Pfam" id="PF12171">
    <property type="entry name" value="zf-C2H2_jaz"/>
    <property type="match status" value="1"/>
</dbReference>
<keyword evidence="3" id="KW-0862">Zinc</keyword>
<feature type="domain" description="J" evidence="6">
    <location>
        <begin position="22"/>
        <end position="88"/>
    </location>
</feature>
<reference evidence="10" key="2">
    <citation type="submission" date="2020-04" db="EMBL/GenBank/DDBJ databases">
        <authorList>
            <consortium name="NCBI Genome Project"/>
        </authorList>
    </citation>
    <scope>NUCLEOTIDE SEQUENCE</scope>
    <source>
        <strain evidence="10">CBS 781.70</strain>
    </source>
</reference>
<feature type="domain" description="C2H2-type" evidence="7">
    <location>
        <begin position="315"/>
        <end position="339"/>
    </location>
</feature>
<feature type="region of interest" description="Disordered" evidence="5">
    <location>
        <begin position="251"/>
        <end position="312"/>
    </location>
</feature>
<feature type="compositionally biased region" description="Acidic residues" evidence="5">
    <location>
        <begin position="301"/>
        <end position="312"/>
    </location>
</feature>
<proteinExistence type="predicted"/>
<dbReference type="SMART" id="SM00451">
    <property type="entry name" value="ZnF_U1"/>
    <property type="match status" value="1"/>
</dbReference>
<dbReference type="RefSeq" id="XP_033532222.1">
    <property type="nucleotide sequence ID" value="XM_033682917.1"/>
</dbReference>
<dbReference type="GeneID" id="54423487"/>
<dbReference type="Pfam" id="PF00226">
    <property type="entry name" value="DnaJ"/>
    <property type="match status" value="1"/>
</dbReference>
<evidence type="ECO:0000256" key="2">
    <source>
        <dbReference type="ARBA" id="ARBA00022771"/>
    </source>
</evidence>
<dbReference type="Proteomes" id="UP000504638">
    <property type="component" value="Unplaced"/>
</dbReference>
<dbReference type="InterPro" id="IPR001623">
    <property type="entry name" value="DnaJ_domain"/>
</dbReference>
<feature type="compositionally biased region" description="Polar residues" evidence="5">
    <location>
        <begin position="444"/>
        <end position="455"/>
    </location>
</feature>
<evidence type="ECO:0000259" key="7">
    <source>
        <dbReference type="PROSITE" id="PS50157"/>
    </source>
</evidence>
<dbReference type="PROSITE" id="PS50157">
    <property type="entry name" value="ZINC_FINGER_C2H2_2"/>
    <property type="match status" value="2"/>
</dbReference>
<evidence type="ECO:0000256" key="5">
    <source>
        <dbReference type="SAM" id="MobiDB-lite"/>
    </source>
</evidence>
<dbReference type="SUPFAM" id="SSF46565">
    <property type="entry name" value="Chaperone J-domain"/>
    <property type="match status" value="1"/>
</dbReference>
<evidence type="ECO:0000313" key="9">
    <source>
        <dbReference type="Proteomes" id="UP000504638"/>
    </source>
</evidence>
<evidence type="ECO:0000256" key="4">
    <source>
        <dbReference type="PROSITE-ProRule" id="PRU00042"/>
    </source>
</evidence>
<dbReference type="Pfam" id="PF12874">
    <property type="entry name" value="zf-met"/>
    <property type="match status" value="1"/>
</dbReference>
<dbReference type="SMART" id="SM00355">
    <property type="entry name" value="ZnF_C2H2"/>
    <property type="match status" value="2"/>
</dbReference>
<organism evidence="8">
    <name type="scientific">Eremomyces bilateralis CBS 781.70</name>
    <dbReference type="NCBI Taxonomy" id="1392243"/>
    <lineage>
        <taxon>Eukaryota</taxon>
        <taxon>Fungi</taxon>
        <taxon>Dikarya</taxon>
        <taxon>Ascomycota</taxon>
        <taxon>Pezizomycotina</taxon>
        <taxon>Dothideomycetes</taxon>
        <taxon>Dothideomycetes incertae sedis</taxon>
        <taxon>Eremomycetales</taxon>
        <taxon>Eremomycetaceae</taxon>
        <taxon>Eremomyces</taxon>
    </lineage>
</organism>
<dbReference type="InterPro" id="IPR018253">
    <property type="entry name" value="DnaJ_domain_CS"/>
</dbReference>
<dbReference type="SMART" id="SM00271">
    <property type="entry name" value="DnaJ"/>
    <property type="match status" value="1"/>
</dbReference>
<feature type="domain" description="C2H2-type" evidence="7">
    <location>
        <begin position="491"/>
        <end position="520"/>
    </location>
</feature>
<dbReference type="PANTHER" id="PTHR44029">
    <property type="entry name" value="DNAJ HOMOLOG SUBFAMILY C MEMBER 21"/>
    <property type="match status" value="1"/>
</dbReference>
<dbReference type="EMBL" id="ML975165">
    <property type="protein sequence ID" value="KAF1810591.1"/>
    <property type="molecule type" value="Genomic_DNA"/>
</dbReference>
<accession>A0A6G1FY27</accession>
<dbReference type="PROSITE" id="PS00636">
    <property type="entry name" value="DNAJ_1"/>
    <property type="match status" value="1"/>
</dbReference>
<feature type="compositionally biased region" description="Low complexity" evidence="5">
    <location>
        <begin position="263"/>
        <end position="272"/>
    </location>
</feature>
<dbReference type="Gene3D" id="3.30.160.60">
    <property type="entry name" value="Classic Zinc Finger"/>
    <property type="match status" value="1"/>
</dbReference>
<feature type="compositionally biased region" description="Basic and acidic residues" evidence="5">
    <location>
        <begin position="394"/>
        <end position="405"/>
    </location>
</feature>
<dbReference type="GO" id="GO:0005737">
    <property type="term" value="C:cytoplasm"/>
    <property type="evidence" value="ECO:0007669"/>
    <property type="project" value="TreeGrafter"/>
</dbReference>
<dbReference type="SUPFAM" id="SSF57667">
    <property type="entry name" value="beta-beta-alpha zinc fingers"/>
    <property type="match status" value="1"/>
</dbReference>
<evidence type="ECO:0000256" key="1">
    <source>
        <dbReference type="ARBA" id="ARBA00022723"/>
    </source>
</evidence>
<dbReference type="PRINTS" id="PR00625">
    <property type="entry name" value="JDOMAIN"/>
</dbReference>
<dbReference type="Pfam" id="PF21884">
    <property type="entry name" value="ZUO1-like_ZHD"/>
    <property type="match status" value="1"/>
</dbReference>
<evidence type="ECO:0000259" key="6">
    <source>
        <dbReference type="PROSITE" id="PS50076"/>
    </source>
</evidence>
<keyword evidence="9" id="KW-1185">Reference proteome</keyword>
<evidence type="ECO:0000256" key="3">
    <source>
        <dbReference type="ARBA" id="ARBA00022833"/>
    </source>
</evidence>
<dbReference type="InterPro" id="IPR013087">
    <property type="entry name" value="Znf_C2H2_type"/>
</dbReference>
<dbReference type="InterPro" id="IPR022755">
    <property type="entry name" value="Znf_C2H2_jaz"/>
</dbReference>
<evidence type="ECO:0000313" key="8">
    <source>
        <dbReference type="EMBL" id="KAF1810591.1"/>
    </source>
</evidence>
<reference evidence="8 10" key="1">
    <citation type="submission" date="2020-01" db="EMBL/GenBank/DDBJ databases">
        <authorList>
            <consortium name="DOE Joint Genome Institute"/>
            <person name="Haridas S."/>
            <person name="Albert R."/>
            <person name="Binder M."/>
            <person name="Bloem J."/>
            <person name="Labutti K."/>
            <person name="Salamov A."/>
            <person name="Andreopoulos B."/>
            <person name="Baker S.E."/>
            <person name="Barry K."/>
            <person name="Bills G."/>
            <person name="Bluhm B.H."/>
            <person name="Cannon C."/>
            <person name="Castanera R."/>
            <person name="Culley D.E."/>
            <person name="Daum C."/>
            <person name="Ezra D."/>
            <person name="Gonzalez J.B."/>
            <person name="Henrissat B."/>
            <person name="Kuo A."/>
            <person name="Liang C."/>
            <person name="Lipzen A."/>
            <person name="Lutzoni F."/>
            <person name="Magnuson J."/>
            <person name="Mondo S."/>
            <person name="Nolan M."/>
            <person name="Ohm R."/>
            <person name="Pangilinan J."/>
            <person name="Park H.-J."/>
            <person name="Ramirez L."/>
            <person name="Alfaro M."/>
            <person name="Sun H."/>
            <person name="Tritt A."/>
            <person name="Yoshinaga Y."/>
            <person name="Zwiers L.-H."/>
            <person name="Turgeon B.G."/>
            <person name="Goodwin S.B."/>
            <person name="Spatafora J.W."/>
            <person name="Crous P.W."/>
            <person name="Grigoriev I.V."/>
        </authorList>
    </citation>
    <scope>NUCLEOTIDE SEQUENCE</scope>
    <source>
        <strain evidence="8 10">CBS 781.70</strain>
    </source>
</reference>
<dbReference type="PROSITE" id="PS50076">
    <property type="entry name" value="DNAJ_2"/>
    <property type="match status" value="1"/>
</dbReference>
<dbReference type="GO" id="GO:0003676">
    <property type="term" value="F:nucleic acid binding"/>
    <property type="evidence" value="ECO:0007669"/>
    <property type="project" value="InterPro"/>
</dbReference>
<dbReference type="InterPro" id="IPR054076">
    <property type="entry name" value="ZUO1-like_ZHD"/>
</dbReference>
<dbReference type="PROSITE" id="PS00028">
    <property type="entry name" value="ZINC_FINGER_C2H2_1"/>
    <property type="match status" value="2"/>
</dbReference>
<dbReference type="InterPro" id="IPR036869">
    <property type="entry name" value="J_dom_sf"/>
</dbReference>
<gene>
    <name evidence="8 10" type="ORF">P152DRAFT_515762</name>
</gene>
<evidence type="ECO:0000313" key="10">
    <source>
        <dbReference type="RefSeq" id="XP_033532222.1"/>
    </source>
</evidence>